<dbReference type="OrthoDB" id="434258at2759"/>
<feature type="compositionally biased region" description="Basic and acidic residues" evidence="2">
    <location>
        <begin position="47"/>
        <end position="59"/>
    </location>
</feature>
<dbReference type="GO" id="GO:0003723">
    <property type="term" value="F:RNA binding"/>
    <property type="evidence" value="ECO:0007669"/>
    <property type="project" value="UniProtKB-UniRule"/>
</dbReference>
<sequence length="445" mass="49734">MNGQPTENEVSSLTAECLNADVYSQTREPEALDSSSSGEGNDSPVTTDKETGSASEKSKGSRRKGSKSGNNGKEKRKPKQRYDQNHVETDPLIGEIVTTAVVIKNIPFSIKRDILLKSMVDLNIPKPYAFNYHYDNGVFRGLAFANFKTPEETDFVISTLNGLDIGGRRLKVEYKRVMPGFNHESLNEFEEKPFFEETQPASDKEGREKPKKAEKPVKILQREKEEKAESKPREKSKKSEKMKPEKRGKAKVTSAEALEGIDMNDPDARTFYEELIAFREEQGNHDLVYLNSLNEYQRGLLQSIVEKLGMTYKCDGEEESWHMRISRKGAPSSVSSLSTSKAAKKPLHNGGSPSTPTGLNRTPVKANPEPSGIAAHYSRSPFRQSYKRVDGLPLICPIRQPRGPDLSQNFASRCNLRNQYPVHCEINQQPSGEHTNPLANPTSVC</sequence>
<dbReference type="InterPro" id="IPR000504">
    <property type="entry name" value="RRM_dom"/>
</dbReference>
<dbReference type="InterPro" id="IPR036867">
    <property type="entry name" value="R3H_dom_sf"/>
</dbReference>
<evidence type="ECO:0000256" key="1">
    <source>
        <dbReference type="PROSITE-ProRule" id="PRU00176"/>
    </source>
</evidence>
<feature type="region of interest" description="Disordered" evidence="2">
    <location>
        <begin position="323"/>
        <end position="379"/>
    </location>
</feature>
<evidence type="ECO:0000259" key="3">
    <source>
        <dbReference type="PROSITE" id="PS50102"/>
    </source>
</evidence>
<feature type="region of interest" description="Disordered" evidence="2">
    <location>
        <begin position="1"/>
        <end position="86"/>
    </location>
</feature>
<dbReference type="InterPro" id="IPR012677">
    <property type="entry name" value="Nucleotide-bd_a/b_plait_sf"/>
</dbReference>
<feature type="compositionally biased region" description="Basic and acidic residues" evidence="2">
    <location>
        <begin position="202"/>
        <end position="247"/>
    </location>
</feature>
<dbReference type="STRING" id="1314790.A0A1Y1ZBG2"/>
<keyword evidence="1" id="KW-0694">RNA-binding</keyword>
<comment type="caution">
    <text evidence="4">The sequence shown here is derived from an EMBL/GenBank/DDBJ whole genome shotgun (WGS) entry which is preliminary data.</text>
</comment>
<dbReference type="SUPFAM" id="SSF54928">
    <property type="entry name" value="RNA-binding domain, RBD"/>
    <property type="match status" value="1"/>
</dbReference>
<feature type="compositionally biased region" description="Polar residues" evidence="2">
    <location>
        <begin position="33"/>
        <end position="46"/>
    </location>
</feature>
<keyword evidence="5" id="KW-1185">Reference proteome</keyword>
<gene>
    <name evidence="4" type="ORF">K493DRAFT_310241</name>
</gene>
<feature type="compositionally biased region" description="Polar residues" evidence="2">
    <location>
        <begin position="1"/>
        <end position="14"/>
    </location>
</feature>
<organism evidence="4 5">
    <name type="scientific">Basidiobolus meristosporus CBS 931.73</name>
    <dbReference type="NCBI Taxonomy" id="1314790"/>
    <lineage>
        <taxon>Eukaryota</taxon>
        <taxon>Fungi</taxon>
        <taxon>Fungi incertae sedis</taxon>
        <taxon>Zoopagomycota</taxon>
        <taxon>Entomophthoromycotina</taxon>
        <taxon>Basidiobolomycetes</taxon>
        <taxon>Basidiobolales</taxon>
        <taxon>Basidiobolaceae</taxon>
        <taxon>Basidiobolus</taxon>
    </lineage>
</organism>
<evidence type="ECO:0000313" key="5">
    <source>
        <dbReference type="Proteomes" id="UP000193498"/>
    </source>
</evidence>
<dbReference type="Gene3D" id="3.30.70.330">
    <property type="match status" value="1"/>
</dbReference>
<name>A0A1Y1ZBG2_9FUNG</name>
<feature type="compositionally biased region" description="Low complexity" evidence="2">
    <location>
        <begin position="330"/>
        <end position="341"/>
    </location>
</feature>
<feature type="compositionally biased region" description="Polar residues" evidence="2">
    <location>
        <begin position="351"/>
        <end position="360"/>
    </location>
</feature>
<dbReference type="InterPro" id="IPR035979">
    <property type="entry name" value="RBD_domain_sf"/>
</dbReference>
<dbReference type="Gene3D" id="3.30.1370.50">
    <property type="entry name" value="R3H-like domain"/>
    <property type="match status" value="1"/>
</dbReference>
<dbReference type="PROSITE" id="PS50102">
    <property type="entry name" value="RRM"/>
    <property type="match status" value="1"/>
</dbReference>
<dbReference type="SMART" id="SM00360">
    <property type="entry name" value="RRM"/>
    <property type="match status" value="1"/>
</dbReference>
<dbReference type="EMBL" id="MCFE01000009">
    <property type="protein sequence ID" value="ORY07317.1"/>
    <property type="molecule type" value="Genomic_DNA"/>
</dbReference>
<dbReference type="Proteomes" id="UP000193498">
    <property type="component" value="Unassembled WGS sequence"/>
</dbReference>
<accession>A0A1Y1ZBG2</accession>
<evidence type="ECO:0000256" key="2">
    <source>
        <dbReference type="SAM" id="MobiDB-lite"/>
    </source>
</evidence>
<feature type="region of interest" description="Disordered" evidence="2">
    <location>
        <begin position="192"/>
        <end position="255"/>
    </location>
</feature>
<feature type="domain" description="RRM" evidence="3">
    <location>
        <begin position="99"/>
        <end position="177"/>
    </location>
</feature>
<evidence type="ECO:0000313" key="4">
    <source>
        <dbReference type="EMBL" id="ORY07317.1"/>
    </source>
</evidence>
<protein>
    <recommendedName>
        <fullName evidence="3">RRM domain-containing protein</fullName>
    </recommendedName>
</protein>
<dbReference type="AlphaFoldDB" id="A0A1Y1ZBG2"/>
<dbReference type="Pfam" id="PF00076">
    <property type="entry name" value="RRM_1"/>
    <property type="match status" value="1"/>
</dbReference>
<reference evidence="4 5" key="1">
    <citation type="submission" date="2016-07" db="EMBL/GenBank/DDBJ databases">
        <title>Pervasive Adenine N6-methylation of Active Genes in Fungi.</title>
        <authorList>
            <consortium name="DOE Joint Genome Institute"/>
            <person name="Mondo S.J."/>
            <person name="Dannebaum R.O."/>
            <person name="Kuo R.C."/>
            <person name="Labutti K."/>
            <person name="Haridas S."/>
            <person name="Kuo A."/>
            <person name="Salamov A."/>
            <person name="Ahrendt S.R."/>
            <person name="Lipzen A."/>
            <person name="Sullivan W."/>
            <person name="Andreopoulos W.B."/>
            <person name="Clum A."/>
            <person name="Lindquist E."/>
            <person name="Daum C."/>
            <person name="Ramamoorthy G.K."/>
            <person name="Gryganskyi A."/>
            <person name="Culley D."/>
            <person name="Magnuson J.K."/>
            <person name="James T.Y."/>
            <person name="O'Malley M.A."/>
            <person name="Stajich J.E."/>
            <person name="Spatafora J.W."/>
            <person name="Visel A."/>
            <person name="Grigoriev I.V."/>
        </authorList>
    </citation>
    <scope>NUCLEOTIDE SEQUENCE [LARGE SCALE GENOMIC DNA]</scope>
    <source>
        <strain evidence="4 5">CBS 931.73</strain>
    </source>
</reference>
<dbReference type="InParanoid" id="A0A1Y1ZBG2"/>
<proteinExistence type="predicted"/>